<accession>A0ABU7RMI5</accession>
<keyword evidence="1 5" id="KW-0489">Methyltransferase</keyword>
<dbReference type="EC" id="2.1.1.297" evidence="1"/>
<dbReference type="InterPro" id="IPR029063">
    <property type="entry name" value="SAM-dependent_MTases_sf"/>
</dbReference>
<evidence type="ECO:0000313" key="5">
    <source>
        <dbReference type="EMBL" id="MEE6257711.1"/>
    </source>
</evidence>
<evidence type="ECO:0000256" key="2">
    <source>
        <dbReference type="SAM" id="MobiDB-lite"/>
    </source>
</evidence>
<comment type="function">
    <text evidence="1">Methylates the class 1 translation termination release factors RF1/PrfA and RF2/PrfB on the glutamine residue of the universally conserved GGQ motif.</text>
</comment>
<evidence type="ECO:0000313" key="6">
    <source>
        <dbReference type="Proteomes" id="UP001332243"/>
    </source>
</evidence>
<dbReference type="InterPro" id="IPR007848">
    <property type="entry name" value="Small_mtfrase_dom"/>
</dbReference>
<dbReference type="PANTHER" id="PTHR18895">
    <property type="entry name" value="HEMK METHYLTRANSFERASE"/>
    <property type="match status" value="1"/>
</dbReference>
<proteinExistence type="inferred from homology"/>
<evidence type="ECO:0000259" key="4">
    <source>
        <dbReference type="Pfam" id="PF17827"/>
    </source>
</evidence>
<dbReference type="Pfam" id="PF17827">
    <property type="entry name" value="PrmC_N"/>
    <property type="match status" value="1"/>
</dbReference>
<feature type="compositionally biased region" description="Gly residues" evidence="2">
    <location>
        <begin position="136"/>
        <end position="162"/>
    </location>
</feature>
<feature type="binding site" evidence="1">
    <location>
        <position position="218"/>
    </location>
    <ligand>
        <name>S-adenosyl-L-methionine</name>
        <dbReference type="ChEBI" id="CHEBI:59789"/>
    </ligand>
</feature>
<feature type="region of interest" description="Disordered" evidence="2">
    <location>
        <begin position="362"/>
        <end position="384"/>
    </location>
</feature>
<dbReference type="GO" id="GO:0008168">
    <property type="term" value="F:methyltransferase activity"/>
    <property type="evidence" value="ECO:0007669"/>
    <property type="project" value="UniProtKB-KW"/>
</dbReference>
<keyword evidence="6" id="KW-1185">Reference proteome</keyword>
<comment type="caution">
    <text evidence="1">Lacks conserved residue(s) required for the propagation of feature annotation.</text>
</comment>
<name>A0ABU7RMI5_9ACTN</name>
<feature type="binding site" evidence="1">
    <location>
        <position position="268"/>
    </location>
    <ligand>
        <name>S-adenosyl-L-methionine</name>
        <dbReference type="ChEBI" id="CHEBI:59789"/>
    </ligand>
</feature>
<comment type="similarity">
    <text evidence="1">Belongs to the protein N5-glutamine methyltransferase family. PrmC subfamily.</text>
</comment>
<dbReference type="InterPro" id="IPR002052">
    <property type="entry name" value="DNA_methylase_N6_adenine_CS"/>
</dbReference>
<gene>
    <name evidence="1" type="primary">prmC</name>
    <name evidence="5" type="ORF">V1633_04295</name>
</gene>
<feature type="domain" description="Methyltransferase small" evidence="3">
    <location>
        <begin position="190"/>
        <end position="273"/>
    </location>
</feature>
<dbReference type="PANTHER" id="PTHR18895:SF74">
    <property type="entry name" value="MTRF1L RELEASE FACTOR GLUTAMINE METHYLTRANSFERASE"/>
    <property type="match status" value="1"/>
</dbReference>
<dbReference type="Gene3D" id="3.40.50.150">
    <property type="entry name" value="Vaccinia Virus protein VP39"/>
    <property type="match status" value="1"/>
</dbReference>
<feature type="domain" description="Release factor glutamine methyltransferase N-terminal" evidence="4">
    <location>
        <begin position="20"/>
        <end position="87"/>
    </location>
</feature>
<dbReference type="Gene3D" id="1.10.8.10">
    <property type="entry name" value="DNA helicase RuvA subunit, C-terminal domain"/>
    <property type="match status" value="1"/>
</dbReference>
<comment type="catalytic activity">
    <reaction evidence="1">
        <text>L-glutaminyl-[peptide chain release factor] + S-adenosyl-L-methionine = N(5)-methyl-L-glutaminyl-[peptide chain release factor] + S-adenosyl-L-homocysteine + H(+)</text>
        <dbReference type="Rhea" id="RHEA:42896"/>
        <dbReference type="Rhea" id="RHEA-COMP:10271"/>
        <dbReference type="Rhea" id="RHEA-COMP:10272"/>
        <dbReference type="ChEBI" id="CHEBI:15378"/>
        <dbReference type="ChEBI" id="CHEBI:30011"/>
        <dbReference type="ChEBI" id="CHEBI:57856"/>
        <dbReference type="ChEBI" id="CHEBI:59789"/>
        <dbReference type="ChEBI" id="CHEBI:61891"/>
        <dbReference type="EC" id="2.1.1.297"/>
    </reaction>
</comment>
<dbReference type="InterPro" id="IPR019874">
    <property type="entry name" value="RF_methyltr_PrmC"/>
</dbReference>
<keyword evidence="1" id="KW-0949">S-adenosyl-L-methionine</keyword>
<dbReference type="CDD" id="cd02440">
    <property type="entry name" value="AdoMet_MTases"/>
    <property type="match status" value="1"/>
</dbReference>
<dbReference type="EMBL" id="JAZGQK010000003">
    <property type="protein sequence ID" value="MEE6257711.1"/>
    <property type="molecule type" value="Genomic_DNA"/>
</dbReference>
<evidence type="ECO:0000259" key="3">
    <source>
        <dbReference type="Pfam" id="PF05175"/>
    </source>
</evidence>
<feature type="region of interest" description="Disordered" evidence="2">
    <location>
        <begin position="121"/>
        <end position="190"/>
    </location>
</feature>
<dbReference type="SUPFAM" id="SSF53335">
    <property type="entry name" value="S-adenosyl-L-methionine-dependent methyltransferases"/>
    <property type="match status" value="1"/>
</dbReference>
<feature type="compositionally biased region" description="Pro residues" evidence="2">
    <location>
        <begin position="177"/>
        <end position="187"/>
    </location>
</feature>
<organism evidence="5 6">
    <name type="scientific">Plantactinospora sonchi</name>
    <dbReference type="NCBI Taxonomy" id="1544735"/>
    <lineage>
        <taxon>Bacteria</taxon>
        <taxon>Bacillati</taxon>
        <taxon>Actinomycetota</taxon>
        <taxon>Actinomycetes</taxon>
        <taxon>Micromonosporales</taxon>
        <taxon>Micromonosporaceae</taxon>
        <taxon>Plantactinospora</taxon>
    </lineage>
</organism>
<dbReference type="InterPro" id="IPR050320">
    <property type="entry name" value="N5-glutamine_MTase"/>
</dbReference>
<dbReference type="Proteomes" id="UP001332243">
    <property type="component" value="Unassembled WGS sequence"/>
</dbReference>
<dbReference type="RefSeq" id="WP_331212832.1">
    <property type="nucleotide sequence ID" value="NZ_JAZGQK010000003.1"/>
</dbReference>
<comment type="caution">
    <text evidence="5">The sequence shown here is derived from an EMBL/GenBank/DDBJ whole genome shotgun (WGS) entry which is preliminary data.</text>
</comment>
<protein>
    <recommendedName>
        <fullName evidence="1">Release factor glutamine methyltransferase</fullName>
        <shortName evidence="1">RF MTase</shortName>
        <ecNumber evidence="1">2.1.1.297</ecNumber>
    </recommendedName>
    <alternativeName>
        <fullName evidence="1">N5-glutamine methyltransferase PrmC</fullName>
    </alternativeName>
    <alternativeName>
        <fullName evidence="1">Protein-(glutamine-N5) MTase PrmC</fullName>
    </alternativeName>
    <alternativeName>
        <fullName evidence="1">Protein-glutamine N-methyltransferase PrmC</fullName>
    </alternativeName>
</protein>
<evidence type="ECO:0000256" key="1">
    <source>
        <dbReference type="HAMAP-Rule" id="MF_02126"/>
    </source>
</evidence>
<dbReference type="HAMAP" id="MF_02126">
    <property type="entry name" value="RF_methyltr_PrmC"/>
    <property type="match status" value="1"/>
</dbReference>
<feature type="binding site" evidence="1">
    <location>
        <begin position="268"/>
        <end position="271"/>
    </location>
    <ligand>
        <name>substrate</name>
    </ligand>
</feature>
<sequence>MTHISRHHQERTDGTRPSVAVAEAASALAEAGVEPARVEAELLVGYVVGVSRAALVLADPLSPEQLDRLRELVARRLRREPLQYLLGTAAFRYLELAVGPGVFVPRPETELLAGWGVEQARAVSPPEPGGADEPGVPGGPVGAGELGVPGGPVGAGELGGRGGPPPPRGGGGGPHPGRAPPPPPPTSGPVVVDLCSGSGAIALAIAGEVPGARVVAVERSAAALAWLNRNADDRARAGDPPIEVVEGDVADPALLPELTGRVDVLLCNPPYVPDGTVVGPEVAGHDPAEAVFGGPDGLVVIRQVVATAARLLRVGGVLGIEHDDTHGEAVPALLRTDGRFIDVLDHADLVGRPRYVTARRNEAGLGSDRTRGTVGGTAWQTGSS</sequence>
<dbReference type="GO" id="GO:0032259">
    <property type="term" value="P:methylation"/>
    <property type="evidence" value="ECO:0007669"/>
    <property type="project" value="UniProtKB-KW"/>
</dbReference>
<keyword evidence="1 5" id="KW-0808">Transferase</keyword>
<dbReference type="InterPro" id="IPR040758">
    <property type="entry name" value="PrmC_N"/>
</dbReference>
<dbReference type="PROSITE" id="PS00092">
    <property type="entry name" value="N6_MTASE"/>
    <property type="match status" value="1"/>
</dbReference>
<reference evidence="5 6" key="1">
    <citation type="submission" date="2024-01" db="EMBL/GenBank/DDBJ databases">
        <title>Genome insights into Plantactinospora sonchi sp. nov.</title>
        <authorList>
            <person name="Wang L."/>
        </authorList>
    </citation>
    <scope>NUCLEOTIDE SEQUENCE [LARGE SCALE GENOMIC DNA]</scope>
    <source>
        <strain evidence="5 6">NEAU-QY2</strain>
    </source>
</reference>
<dbReference type="Pfam" id="PF05175">
    <property type="entry name" value="MTS"/>
    <property type="match status" value="1"/>
</dbReference>